<evidence type="ECO:0000313" key="2">
    <source>
        <dbReference type="Proteomes" id="UP000226079"/>
    </source>
</evidence>
<dbReference type="InterPro" id="IPR006439">
    <property type="entry name" value="HAD-SF_hydro_IA"/>
</dbReference>
<dbReference type="InterPro" id="IPR023198">
    <property type="entry name" value="PGP-like_dom2"/>
</dbReference>
<proteinExistence type="predicted"/>
<dbReference type="SFLD" id="SFLDG01129">
    <property type="entry name" value="C1.5:_HAD__Beta-PGM__Phosphata"/>
    <property type="match status" value="1"/>
</dbReference>
<dbReference type="InterPro" id="IPR041492">
    <property type="entry name" value="HAD_2"/>
</dbReference>
<dbReference type="NCBIfam" id="TIGR01549">
    <property type="entry name" value="HAD-SF-IA-v1"/>
    <property type="match status" value="1"/>
</dbReference>
<sequence length="213" mass="23155">MPRWSCVLFDLDGTVVNTIPLIIASYDYAMRQVLGERVGPEEARGWIGQTLYDTFHARYPDDADALISAYIEFNLASMQTMLEQYSGMRELLSDLVSSGVRIGVATSKRRSSAELTLRYSGLEDVIPVTVAMDDTERHKPHPEPLQLALERLGADPAGSVYIGDAVVDVQAAHAAGLPAISVSWGAVDADVLAAAKPEHLVSEMDQLRTLLLG</sequence>
<dbReference type="AlphaFoldDB" id="A0A2A9CME2"/>
<dbReference type="GO" id="GO:0005829">
    <property type="term" value="C:cytosol"/>
    <property type="evidence" value="ECO:0007669"/>
    <property type="project" value="TreeGrafter"/>
</dbReference>
<dbReference type="PANTHER" id="PTHR43434">
    <property type="entry name" value="PHOSPHOGLYCOLATE PHOSPHATASE"/>
    <property type="match status" value="1"/>
</dbReference>
<dbReference type="InterPro" id="IPR050155">
    <property type="entry name" value="HAD-like_hydrolase_sf"/>
</dbReference>
<dbReference type="SFLD" id="SFLDG01135">
    <property type="entry name" value="C1.5.6:_HAD__Beta-PGM__Phospha"/>
    <property type="match status" value="1"/>
</dbReference>
<organism evidence="1 2">
    <name type="scientific">Propionicimonas paludicola</name>
    <dbReference type="NCBI Taxonomy" id="185243"/>
    <lineage>
        <taxon>Bacteria</taxon>
        <taxon>Bacillati</taxon>
        <taxon>Actinomycetota</taxon>
        <taxon>Actinomycetes</taxon>
        <taxon>Propionibacteriales</taxon>
        <taxon>Nocardioidaceae</taxon>
        <taxon>Propionicimonas</taxon>
    </lineage>
</organism>
<accession>A0A2A9CME2</accession>
<dbReference type="InterPro" id="IPR036412">
    <property type="entry name" value="HAD-like_sf"/>
</dbReference>
<reference evidence="1 2" key="1">
    <citation type="submission" date="2017-10" db="EMBL/GenBank/DDBJ databases">
        <title>Sequencing the genomes of 1000 actinobacteria strains.</title>
        <authorList>
            <person name="Klenk H.-P."/>
        </authorList>
    </citation>
    <scope>NUCLEOTIDE SEQUENCE [LARGE SCALE GENOMIC DNA]</scope>
    <source>
        <strain evidence="1 2">DSM 15597</strain>
    </source>
</reference>
<dbReference type="RefSeq" id="WP_245840972.1">
    <property type="nucleotide sequence ID" value="NZ_PDJC01000001.1"/>
</dbReference>
<protein>
    <submittedName>
        <fullName evidence="1">Pyrophosphatase PpaX</fullName>
    </submittedName>
</protein>
<name>A0A2A9CME2_9ACTN</name>
<dbReference type="Proteomes" id="UP000226079">
    <property type="component" value="Unassembled WGS sequence"/>
</dbReference>
<dbReference type="Gene3D" id="1.10.150.240">
    <property type="entry name" value="Putative phosphatase, domain 2"/>
    <property type="match status" value="1"/>
</dbReference>
<comment type="caution">
    <text evidence="1">The sequence shown here is derived from an EMBL/GenBank/DDBJ whole genome shotgun (WGS) entry which is preliminary data.</text>
</comment>
<keyword evidence="2" id="KW-1185">Reference proteome</keyword>
<dbReference type="SUPFAM" id="SSF56784">
    <property type="entry name" value="HAD-like"/>
    <property type="match status" value="1"/>
</dbReference>
<dbReference type="InterPro" id="IPR023214">
    <property type="entry name" value="HAD_sf"/>
</dbReference>
<evidence type="ECO:0000313" key="1">
    <source>
        <dbReference type="EMBL" id="PFG15627.1"/>
    </source>
</evidence>
<dbReference type="Gene3D" id="3.40.50.1000">
    <property type="entry name" value="HAD superfamily/HAD-like"/>
    <property type="match status" value="1"/>
</dbReference>
<dbReference type="GO" id="GO:0006281">
    <property type="term" value="P:DNA repair"/>
    <property type="evidence" value="ECO:0007669"/>
    <property type="project" value="TreeGrafter"/>
</dbReference>
<gene>
    <name evidence="1" type="ORF">ATK74_0147</name>
</gene>
<dbReference type="Pfam" id="PF13419">
    <property type="entry name" value="HAD_2"/>
    <property type="match status" value="1"/>
</dbReference>
<dbReference type="SFLD" id="SFLDS00003">
    <property type="entry name" value="Haloacid_Dehalogenase"/>
    <property type="match status" value="1"/>
</dbReference>
<dbReference type="PANTHER" id="PTHR43434:SF26">
    <property type="entry name" value="PYROPHOSPHATASE PPAX"/>
    <property type="match status" value="1"/>
</dbReference>
<dbReference type="GO" id="GO:0008967">
    <property type="term" value="F:phosphoglycolate phosphatase activity"/>
    <property type="evidence" value="ECO:0007669"/>
    <property type="project" value="TreeGrafter"/>
</dbReference>
<dbReference type="EMBL" id="PDJC01000001">
    <property type="protein sequence ID" value="PFG15627.1"/>
    <property type="molecule type" value="Genomic_DNA"/>
</dbReference>